<dbReference type="PANTHER" id="PTHR12304">
    <property type="entry name" value="INOSINE-URIDINE PREFERRING NUCLEOSIDE HYDROLASE"/>
    <property type="match status" value="1"/>
</dbReference>
<dbReference type="PROSITE" id="PS01247">
    <property type="entry name" value="IUNH"/>
    <property type="match status" value="1"/>
</dbReference>
<evidence type="ECO:0000313" key="5">
    <source>
        <dbReference type="Proteomes" id="UP000051302"/>
    </source>
</evidence>
<dbReference type="InterPro" id="IPR015910">
    <property type="entry name" value="I/U_nuclsd_hydro_CS"/>
</dbReference>
<dbReference type="GO" id="GO:0006152">
    <property type="term" value="P:purine nucleoside catabolic process"/>
    <property type="evidence" value="ECO:0007669"/>
    <property type="project" value="TreeGrafter"/>
</dbReference>
<dbReference type="AlphaFoldDB" id="A0A0R1WMA1"/>
<dbReference type="PANTHER" id="PTHR12304:SF15">
    <property type="entry name" value="NON-SPECIFIC RIBONUCLEOSIDE HYDROLASE RIHC"/>
    <property type="match status" value="1"/>
</dbReference>
<reference evidence="4 5" key="1">
    <citation type="journal article" date="2015" name="Genome Announc.">
        <title>Expanding the biotechnology potential of lactobacilli through comparative genomics of 213 strains and associated genera.</title>
        <authorList>
            <person name="Sun Z."/>
            <person name="Harris H.M."/>
            <person name="McCann A."/>
            <person name="Guo C."/>
            <person name="Argimon S."/>
            <person name="Zhang W."/>
            <person name="Yang X."/>
            <person name="Jeffery I.B."/>
            <person name="Cooney J.C."/>
            <person name="Kagawa T.F."/>
            <person name="Liu W."/>
            <person name="Song Y."/>
            <person name="Salvetti E."/>
            <person name="Wrobel A."/>
            <person name="Rasinkangas P."/>
            <person name="Parkhill J."/>
            <person name="Rea M.C."/>
            <person name="O'Sullivan O."/>
            <person name="Ritari J."/>
            <person name="Douillard F.P."/>
            <person name="Paul Ross R."/>
            <person name="Yang R."/>
            <person name="Briner A.E."/>
            <person name="Felis G.E."/>
            <person name="de Vos W.M."/>
            <person name="Barrangou R."/>
            <person name="Klaenhammer T.R."/>
            <person name="Caufield P.W."/>
            <person name="Cui Y."/>
            <person name="Zhang H."/>
            <person name="O'Toole P.W."/>
        </authorList>
    </citation>
    <scope>NUCLEOTIDE SEQUENCE [LARGE SCALE GENOMIC DNA]</scope>
    <source>
        <strain evidence="4 5">DSM 16982</strain>
    </source>
</reference>
<dbReference type="EMBL" id="AZFV01000013">
    <property type="protein sequence ID" value="KRM16841.1"/>
    <property type="molecule type" value="Genomic_DNA"/>
</dbReference>
<dbReference type="STRING" id="1423774.FD31_GL000515"/>
<sequence>MTKVIMDCDPGIDDAIALTVLLAHPEKADLMGVTTVGGNVKLEYVTQNAKKLLTFLGSEAELASGQASPLVKEIETAGEIHGKTGMDGYDFPENSLDYPLTSDNAVTYMYDRISKSDEKVNLVATAPLTNVSLLLKTFPEVKKNIEHIYIMGGSTLQGNITLAAEFNAYVDPEAMEIVFNSGLPITLSGLNLTENKAYLTMDEINKIKDLGHVGVMASSILDFYASAELAKGMTKIPIHDACAVISLIAPELFTKSTNYSMDVCLTNDQYRGMTYPDRRTDAPQKNNIKVIEDVDREAFVQFIFDSIASYDKK</sequence>
<evidence type="ECO:0000313" key="4">
    <source>
        <dbReference type="EMBL" id="KRM16841.1"/>
    </source>
</evidence>
<dbReference type="GO" id="GO:0045437">
    <property type="term" value="F:uridine nucleosidase activity"/>
    <property type="evidence" value="ECO:0007669"/>
    <property type="project" value="UniProtKB-ARBA"/>
</dbReference>
<accession>A0A0R1WMA1</accession>
<organism evidence="4 5">
    <name type="scientific">Companilactobacillus nantensis DSM 16982</name>
    <dbReference type="NCBI Taxonomy" id="1423774"/>
    <lineage>
        <taxon>Bacteria</taxon>
        <taxon>Bacillati</taxon>
        <taxon>Bacillota</taxon>
        <taxon>Bacilli</taxon>
        <taxon>Lactobacillales</taxon>
        <taxon>Lactobacillaceae</taxon>
        <taxon>Companilactobacillus</taxon>
    </lineage>
</organism>
<protein>
    <submittedName>
        <fullName evidence="4">Inosine uridine-preferring nucleoside hydrolase</fullName>
    </submittedName>
</protein>
<dbReference type="SUPFAM" id="SSF53590">
    <property type="entry name" value="Nucleoside hydrolase"/>
    <property type="match status" value="1"/>
</dbReference>
<dbReference type="PATRIC" id="fig|1423774.3.peg.529"/>
<proteinExistence type="predicted"/>
<dbReference type="InterPro" id="IPR023186">
    <property type="entry name" value="IUNH"/>
</dbReference>
<dbReference type="Gene3D" id="3.90.245.10">
    <property type="entry name" value="Ribonucleoside hydrolase-like"/>
    <property type="match status" value="1"/>
</dbReference>
<dbReference type="RefSeq" id="WP_057892092.1">
    <property type="nucleotide sequence ID" value="NZ_AZFV01000013.1"/>
</dbReference>
<comment type="caution">
    <text evidence="4">The sequence shown here is derived from an EMBL/GenBank/DDBJ whole genome shotgun (WGS) entry which is preliminary data.</text>
</comment>
<keyword evidence="1 4" id="KW-0378">Hydrolase</keyword>
<gene>
    <name evidence="4" type="ORF">FD31_GL000515</name>
</gene>
<dbReference type="InterPro" id="IPR036452">
    <property type="entry name" value="Ribo_hydro-like"/>
</dbReference>
<dbReference type="CDD" id="cd02651">
    <property type="entry name" value="nuc_hydro_IU_UC_XIUA"/>
    <property type="match status" value="1"/>
</dbReference>
<evidence type="ECO:0000259" key="3">
    <source>
        <dbReference type="Pfam" id="PF01156"/>
    </source>
</evidence>
<evidence type="ECO:0000256" key="1">
    <source>
        <dbReference type="ARBA" id="ARBA00022801"/>
    </source>
</evidence>
<feature type="domain" description="Inosine/uridine-preferring nucleoside hydrolase" evidence="3">
    <location>
        <begin position="4"/>
        <end position="300"/>
    </location>
</feature>
<keyword evidence="2" id="KW-0326">Glycosidase</keyword>
<evidence type="ECO:0000256" key="2">
    <source>
        <dbReference type="ARBA" id="ARBA00023295"/>
    </source>
</evidence>
<dbReference type="GO" id="GO:0005829">
    <property type="term" value="C:cytosol"/>
    <property type="evidence" value="ECO:0007669"/>
    <property type="project" value="TreeGrafter"/>
</dbReference>
<dbReference type="GO" id="GO:0008477">
    <property type="term" value="F:purine nucleosidase activity"/>
    <property type="evidence" value="ECO:0007669"/>
    <property type="project" value="TreeGrafter"/>
</dbReference>
<dbReference type="Proteomes" id="UP000051302">
    <property type="component" value="Unassembled WGS sequence"/>
</dbReference>
<dbReference type="InterPro" id="IPR001910">
    <property type="entry name" value="Inosine/uridine_hydrolase_dom"/>
</dbReference>
<dbReference type="Pfam" id="PF01156">
    <property type="entry name" value="IU_nuc_hydro"/>
    <property type="match status" value="1"/>
</dbReference>
<keyword evidence="5" id="KW-1185">Reference proteome</keyword>
<name>A0A0R1WMA1_9LACO</name>